<dbReference type="AlphaFoldDB" id="A0A345YS93"/>
<feature type="transmembrane region" description="Helical" evidence="7">
    <location>
        <begin position="326"/>
        <end position="347"/>
    </location>
</feature>
<feature type="domain" description="Major facilitator superfamily (MFS) profile" evidence="8">
    <location>
        <begin position="57"/>
        <end position="451"/>
    </location>
</feature>
<dbReference type="InterPro" id="IPR020846">
    <property type="entry name" value="MFS_dom"/>
</dbReference>
<feature type="transmembrane region" description="Helical" evidence="7">
    <location>
        <begin position="359"/>
        <end position="382"/>
    </location>
</feature>
<keyword evidence="5 7" id="KW-0472">Membrane</keyword>
<evidence type="ECO:0000313" key="12">
    <source>
        <dbReference type="Proteomes" id="UP000282185"/>
    </source>
</evidence>
<comment type="subcellular location">
    <subcellularLocation>
        <location evidence="1">Cell membrane</location>
        <topology evidence="1">Multi-pass membrane protein</topology>
    </subcellularLocation>
</comment>
<evidence type="ECO:0000256" key="6">
    <source>
        <dbReference type="SAM" id="MobiDB-lite"/>
    </source>
</evidence>
<dbReference type="EMBL" id="QSWH01000004">
    <property type="protein sequence ID" value="RRR22510.1"/>
    <property type="molecule type" value="Genomic_DNA"/>
</dbReference>
<evidence type="ECO:0000259" key="8">
    <source>
        <dbReference type="PROSITE" id="PS50850"/>
    </source>
</evidence>
<evidence type="ECO:0000256" key="3">
    <source>
        <dbReference type="ARBA" id="ARBA00022692"/>
    </source>
</evidence>
<sequence length="453" mass="47249">MGASAPSGAVSPRAYAGRGPPVTDAPGVPTVERVTASPPRTPAGASPAEPRRAGARLTLTIASLAMIGPFSIDTVFPAFTRIGAEFAADEVALQQLISAYLAAFAVMSVFHGPLSDALGRKKVMIGGLVIYLIGMFGCVIAPSLGSLVLLRVLQGMSAGAATIVSRVVIRDLFDGAEAQRLMARVMMIFALAPAIAPLVGGWLLLLGDWRWVFAGVGLYGLAVLALTTALPETLPPADRTPLRLRSLLGSLVHVGRSPVMLRVAAATAFGFGSQFLFIASASIIVVRLLGLGEQDFWVLFAPLIAGLMGGSWMVGRAAERMPRSRLITFGFVGTIASTAVNLLLVSFLDGEPGELAPVLLLAVTGPALISFTVSLFFAPIQLEAMDLFPHQRGAAASLGTFFALVLNALLAGAIAPLVSDTLVTLGLTALAFALLGTAFWTWHMLTRPARLRG</sequence>
<dbReference type="InterPro" id="IPR050189">
    <property type="entry name" value="MFS_Efflux_Transporters"/>
</dbReference>
<dbReference type="InterPro" id="IPR011701">
    <property type="entry name" value="MFS"/>
</dbReference>
<protein>
    <submittedName>
        <fullName evidence="10">MFS transporter</fullName>
    </submittedName>
</protein>
<feature type="transmembrane region" description="Helical" evidence="7">
    <location>
        <begin position="296"/>
        <end position="314"/>
    </location>
</feature>
<dbReference type="EMBL" id="CP031356">
    <property type="protein sequence ID" value="AXK46795.1"/>
    <property type="molecule type" value="Genomic_DNA"/>
</dbReference>
<dbReference type="GO" id="GO:0022857">
    <property type="term" value="F:transmembrane transporter activity"/>
    <property type="evidence" value="ECO:0007669"/>
    <property type="project" value="InterPro"/>
</dbReference>
<feature type="transmembrane region" description="Helical" evidence="7">
    <location>
        <begin position="421"/>
        <end position="442"/>
    </location>
</feature>
<organism evidence="10 12">
    <name type="scientific">Brachybacterium saurashtrense</name>
    <dbReference type="NCBI Taxonomy" id="556288"/>
    <lineage>
        <taxon>Bacteria</taxon>
        <taxon>Bacillati</taxon>
        <taxon>Actinomycetota</taxon>
        <taxon>Actinomycetes</taxon>
        <taxon>Micrococcales</taxon>
        <taxon>Dermabacteraceae</taxon>
        <taxon>Brachybacterium</taxon>
    </lineage>
</organism>
<keyword evidence="3 7" id="KW-0812">Transmembrane</keyword>
<keyword evidence="11" id="KW-1185">Reference proteome</keyword>
<dbReference type="OrthoDB" id="9814303at2"/>
<dbReference type="SUPFAM" id="SSF103473">
    <property type="entry name" value="MFS general substrate transporter"/>
    <property type="match status" value="1"/>
</dbReference>
<dbReference type="GO" id="GO:0005886">
    <property type="term" value="C:plasma membrane"/>
    <property type="evidence" value="ECO:0007669"/>
    <property type="project" value="UniProtKB-SubCell"/>
</dbReference>
<gene>
    <name evidence="9" type="ORF">DWV08_15035</name>
    <name evidence="10" type="ORF">DXU92_09655</name>
</gene>
<dbReference type="PROSITE" id="PS50850">
    <property type="entry name" value="MFS"/>
    <property type="match status" value="1"/>
</dbReference>
<feature type="transmembrane region" description="Helical" evidence="7">
    <location>
        <begin position="181"/>
        <end position="205"/>
    </location>
</feature>
<feature type="transmembrane region" description="Helical" evidence="7">
    <location>
        <begin position="263"/>
        <end position="290"/>
    </location>
</feature>
<dbReference type="CDD" id="cd17320">
    <property type="entry name" value="MFS_MdfA_MDR_like"/>
    <property type="match status" value="1"/>
</dbReference>
<dbReference type="Gene3D" id="1.20.1720.10">
    <property type="entry name" value="Multidrug resistance protein D"/>
    <property type="match status" value="1"/>
</dbReference>
<evidence type="ECO:0000313" key="11">
    <source>
        <dbReference type="Proteomes" id="UP000254236"/>
    </source>
</evidence>
<dbReference type="InterPro" id="IPR036259">
    <property type="entry name" value="MFS_trans_sf"/>
</dbReference>
<reference evidence="10 12" key="2">
    <citation type="submission" date="2018-08" db="EMBL/GenBank/DDBJ databases">
        <title>Brachybacterium saurashtrense DSM 23186.</title>
        <authorList>
            <person name="Li Y."/>
        </authorList>
    </citation>
    <scope>NUCLEOTIDE SEQUENCE [LARGE SCALE GENOMIC DNA]</scope>
    <source>
        <strain evidence="10 12">DSM 23186</strain>
    </source>
</reference>
<dbReference type="Pfam" id="PF07690">
    <property type="entry name" value="MFS_1"/>
    <property type="match status" value="1"/>
</dbReference>
<evidence type="ECO:0000256" key="2">
    <source>
        <dbReference type="ARBA" id="ARBA00022475"/>
    </source>
</evidence>
<proteinExistence type="predicted"/>
<dbReference type="PANTHER" id="PTHR43124:SF3">
    <property type="entry name" value="CHLORAMPHENICOL EFFLUX PUMP RV0191"/>
    <property type="match status" value="1"/>
</dbReference>
<keyword evidence="2" id="KW-1003">Cell membrane</keyword>
<feature type="transmembrane region" description="Helical" evidence="7">
    <location>
        <begin position="394"/>
        <end position="415"/>
    </location>
</feature>
<dbReference type="KEGG" id="bsau:DWV08_15035"/>
<feature type="transmembrane region" description="Helical" evidence="7">
    <location>
        <begin position="57"/>
        <end position="79"/>
    </location>
</feature>
<keyword evidence="4 7" id="KW-1133">Transmembrane helix</keyword>
<evidence type="ECO:0000256" key="4">
    <source>
        <dbReference type="ARBA" id="ARBA00022989"/>
    </source>
</evidence>
<dbReference type="Proteomes" id="UP000254236">
    <property type="component" value="Chromosome"/>
</dbReference>
<accession>A0A345YS93</accession>
<evidence type="ECO:0000256" key="7">
    <source>
        <dbReference type="SAM" id="Phobius"/>
    </source>
</evidence>
<feature type="transmembrane region" description="Helical" evidence="7">
    <location>
        <begin position="123"/>
        <end position="142"/>
    </location>
</feature>
<feature type="region of interest" description="Disordered" evidence="6">
    <location>
        <begin position="1"/>
        <end position="51"/>
    </location>
</feature>
<evidence type="ECO:0000313" key="10">
    <source>
        <dbReference type="EMBL" id="RRR22510.1"/>
    </source>
</evidence>
<reference evidence="9 11" key="1">
    <citation type="submission" date="2018-07" db="EMBL/GenBank/DDBJ databases">
        <title>Brachybacterium saurashtrense DSM 23186 genome sequence.</title>
        <authorList>
            <person name="Guo L."/>
        </authorList>
    </citation>
    <scope>NUCLEOTIDE SEQUENCE [LARGE SCALE GENOMIC DNA]</scope>
    <source>
        <strain evidence="9 11">DSM 23186</strain>
    </source>
</reference>
<evidence type="ECO:0000313" key="9">
    <source>
        <dbReference type="EMBL" id="AXK46795.1"/>
    </source>
</evidence>
<dbReference type="PANTHER" id="PTHR43124">
    <property type="entry name" value="PURINE EFFLUX PUMP PBUE"/>
    <property type="match status" value="1"/>
</dbReference>
<evidence type="ECO:0000256" key="5">
    <source>
        <dbReference type="ARBA" id="ARBA00023136"/>
    </source>
</evidence>
<name>A0A345YS93_9MICO</name>
<dbReference type="Proteomes" id="UP000282185">
    <property type="component" value="Unassembled WGS sequence"/>
</dbReference>
<evidence type="ECO:0000256" key="1">
    <source>
        <dbReference type="ARBA" id="ARBA00004651"/>
    </source>
</evidence>
<feature type="transmembrane region" description="Helical" evidence="7">
    <location>
        <begin position="211"/>
        <end position="230"/>
    </location>
</feature>
<feature type="transmembrane region" description="Helical" evidence="7">
    <location>
        <begin position="91"/>
        <end position="111"/>
    </location>
</feature>